<evidence type="ECO:0000313" key="1">
    <source>
        <dbReference type="EMBL" id="KAJ9069211.1"/>
    </source>
</evidence>
<sequence length="104" mass="11136">MEDVLLNCLTIGSAFSACGRWGLLVSKGNLCLPLCSWTGMSRNSQLAWCQISSGSSLNIKMPLSTPSRHSIPHLPVDSTPSTGTSSKTSGNWSLSFGSRRYPSE</sequence>
<protein>
    <submittedName>
        <fullName evidence="1">Uncharacterized protein</fullName>
    </submittedName>
</protein>
<gene>
    <name evidence="1" type="ORF">DSO57_1020795</name>
</gene>
<evidence type="ECO:0000313" key="2">
    <source>
        <dbReference type="Proteomes" id="UP001165960"/>
    </source>
</evidence>
<organism evidence="1 2">
    <name type="scientific">Entomophthora muscae</name>
    <dbReference type="NCBI Taxonomy" id="34485"/>
    <lineage>
        <taxon>Eukaryota</taxon>
        <taxon>Fungi</taxon>
        <taxon>Fungi incertae sedis</taxon>
        <taxon>Zoopagomycota</taxon>
        <taxon>Entomophthoromycotina</taxon>
        <taxon>Entomophthoromycetes</taxon>
        <taxon>Entomophthorales</taxon>
        <taxon>Entomophthoraceae</taxon>
        <taxon>Entomophthora</taxon>
    </lineage>
</organism>
<proteinExistence type="predicted"/>
<accession>A0ACC2T3P9</accession>
<reference evidence="1" key="1">
    <citation type="submission" date="2022-04" db="EMBL/GenBank/DDBJ databases">
        <title>Genome of the entomopathogenic fungus Entomophthora muscae.</title>
        <authorList>
            <person name="Elya C."/>
            <person name="Lovett B.R."/>
            <person name="Lee E."/>
            <person name="Macias A.M."/>
            <person name="Hajek A.E."/>
            <person name="De Bivort B.L."/>
            <person name="Kasson M.T."/>
            <person name="De Fine Licht H.H."/>
            <person name="Stajich J.E."/>
        </authorList>
    </citation>
    <scope>NUCLEOTIDE SEQUENCE</scope>
    <source>
        <strain evidence="1">Berkeley</strain>
    </source>
</reference>
<dbReference type="EMBL" id="QTSX02003649">
    <property type="protein sequence ID" value="KAJ9069211.1"/>
    <property type="molecule type" value="Genomic_DNA"/>
</dbReference>
<keyword evidence="2" id="KW-1185">Reference proteome</keyword>
<comment type="caution">
    <text evidence="1">The sequence shown here is derived from an EMBL/GenBank/DDBJ whole genome shotgun (WGS) entry which is preliminary data.</text>
</comment>
<dbReference type="Proteomes" id="UP001165960">
    <property type="component" value="Unassembled WGS sequence"/>
</dbReference>
<name>A0ACC2T3P9_9FUNG</name>